<evidence type="ECO:0000313" key="2">
    <source>
        <dbReference type="Proteomes" id="UP000556869"/>
    </source>
</evidence>
<proteinExistence type="predicted"/>
<dbReference type="EMBL" id="JAATJD010000002">
    <property type="protein sequence ID" value="NJB74774.1"/>
    <property type="molecule type" value="Genomic_DNA"/>
</dbReference>
<sequence>MTSATNKLQEFIGKLILKYITNLSRECLLVSDLLLMVFVPESGLSNFLPCTRFFSGDREFDPLGGVRANETFAPIPTGPVFI</sequence>
<accession>A0ABX0WZN1</accession>
<name>A0ABX0WZN1_9PROT</name>
<gene>
    <name evidence="1" type="ORF">GGR96_001866</name>
</gene>
<comment type="caution">
    <text evidence="1">The sequence shown here is derived from an EMBL/GenBank/DDBJ whole genome shotgun (WGS) entry which is preliminary data.</text>
</comment>
<dbReference type="RefSeq" id="WP_157097722.1">
    <property type="nucleotide sequence ID" value="NZ_BAAAEQ010000002.1"/>
</dbReference>
<keyword evidence="2" id="KW-1185">Reference proteome</keyword>
<evidence type="ECO:0000313" key="1">
    <source>
        <dbReference type="EMBL" id="NJB74774.1"/>
    </source>
</evidence>
<protein>
    <submittedName>
        <fullName evidence="1">Uncharacterized protein</fullName>
    </submittedName>
</protein>
<reference evidence="1 2" key="1">
    <citation type="submission" date="2020-03" db="EMBL/GenBank/DDBJ databases">
        <title>Genomic Encyclopedia of Type Strains, Phase IV (KMG-IV): sequencing the most valuable type-strain genomes for metagenomic binning, comparative biology and taxonomic classification.</title>
        <authorList>
            <person name="Goeker M."/>
        </authorList>
    </citation>
    <scope>NUCLEOTIDE SEQUENCE [LARGE SCALE GENOMIC DNA]</scope>
    <source>
        <strain evidence="1 2">DSM 18888</strain>
    </source>
</reference>
<dbReference type="Proteomes" id="UP000556869">
    <property type="component" value="Unassembled WGS sequence"/>
</dbReference>
<organism evidence="1 2">
    <name type="scientific">Thalassospira tepidiphila</name>
    <dbReference type="NCBI Taxonomy" id="393657"/>
    <lineage>
        <taxon>Bacteria</taxon>
        <taxon>Pseudomonadati</taxon>
        <taxon>Pseudomonadota</taxon>
        <taxon>Alphaproteobacteria</taxon>
        <taxon>Rhodospirillales</taxon>
        <taxon>Thalassospiraceae</taxon>
        <taxon>Thalassospira</taxon>
    </lineage>
</organism>